<accession>A0A1I4S4Y6</accession>
<evidence type="ECO:0000313" key="3">
    <source>
        <dbReference type="Proteomes" id="UP000233491"/>
    </source>
</evidence>
<name>A0A1I4S4Y6_9HYPH</name>
<dbReference type="EMBL" id="PJNW01000003">
    <property type="protein sequence ID" value="PKR89961.1"/>
    <property type="molecule type" value="Genomic_DNA"/>
</dbReference>
<reference evidence="2 3" key="1">
    <citation type="submission" date="2017-12" db="EMBL/GenBank/DDBJ databases">
        <title>Anaerobic carbon monoxide metabolism by Pleomorphomonas carboxyditropha sp. nov., a new mesophilic hydrogenogenic carboxidotroph.</title>
        <authorList>
            <person name="Esquivel-Elizondo S."/>
            <person name="Krajmalnik-Brown R."/>
        </authorList>
    </citation>
    <scope>NUCLEOTIDE SEQUENCE [LARGE SCALE GENOMIC DNA]</scope>
    <source>
        <strain evidence="2 3">R5-392</strain>
    </source>
</reference>
<evidence type="ECO:0000256" key="1">
    <source>
        <dbReference type="SAM" id="MobiDB-lite"/>
    </source>
</evidence>
<feature type="compositionally biased region" description="Basic and acidic residues" evidence="1">
    <location>
        <begin position="63"/>
        <end position="82"/>
    </location>
</feature>
<organism evidence="2 3">
    <name type="scientific">Pleomorphomonas diazotrophica</name>
    <dbReference type="NCBI Taxonomy" id="1166257"/>
    <lineage>
        <taxon>Bacteria</taxon>
        <taxon>Pseudomonadati</taxon>
        <taxon>Pseudomonadota</taxon>
        <taxon>Alphaproteobacteria</taxon>
        <taxon>Hyphomicrobiales</taxon>
        <taxon>Pleomorphomonadaceae</taxon>
        <taxon>Pleomorphomonas</taxon>
    </lineage>
</organism>
<proteinExistence type="predicted"/>
<evidence type="ECO:0000313" key="2">
    <source>
        <dbReference type="EMBL" id="PKR89961.1"/>
    </source>
</evidence>
<protein>
    <submittedName>
        <fullName evidence="2">Uncharacterized protein</fullName>
    </submittedName>
</protein>
<dbReference type="RefSeq" id="WP_101288473.1">
    <property type="nucleotide sequence ID" value="NZ_FOUQ01000003.1"/>
</dbReference>
<dbReference type="Proteomes" id="UP000233491">
    <property type="component" value="Unassembled WGS sequence"/>
</dbReference>
<gene>
    <name evidence="2" type="ORF">CXZ10_07225</name>
</gene>
<comment type="caution">
    <text evidence="2">The sequence shown here is derived from an EMBL/GenBank/DDBJ whole genome shotgun (WGS) entry which is preliminary data.</text>
</comment>
<keyword evidence="3" id="KW-1185">Reference proteome</keyword>
<dbReference type="AlphaFoldDB" id="A0A1I4S4Y6"/>
<dbReference type="OrthoDB" id="8101404at2"/>
<feature type="region of interest" description="Disordered" evidence="1">
    <location>
        <begin position="60"/>
        <end position="116"/>
    </location>
</feature>
<sequence>MTIRVKEITPLEDGQYRVEFSMIDNTVVTIALPPAEQGSPSQDPTERARDAMKAVCEAVSSGLREEIPTTNDARENQDRDVMEEQLEEGLEDSFPASDPVSISVPSTLPKKTAGKS</sequence>